<organism evidence="3 4">
    <name type="scientific">Martelella alba</name>
    <dbReference type="NCBI Taxonomy" id="2590451"/>
    <lineage>
        <taxon>Bacteria</taxon>
        <taxon>Pseudomonadati</taxon>
        <taxon>Pseudomonadota</taxon>
        <taxon>Alphaproteobacteria</taxon>
        <taxon>Hyphomicrobiales</taxon>
        <taxon>Aurantimonadaceae</taxon>
        <taxon>Martelella</taxon>
    </lineage>
</organism>
<dbReference type="OrthoDB" id="573392at2"/>
<keyword evidence="4" id="KW-1185">Reference proteome</keyword>
<keyword evidence="1" id="KW-0560">Oxidoreductase</keyword>
<dbReference type="GO" id="GO:0016491">
    <property type="term" value="F:oxidoreductase activity"/>
    <property type="evidence" value="ECO:0007669"/>
    <property type="project" value="UniProtKB-KW"/>
</dbReference>
<dbReference type="Gene3D" id="3.10.20.440">
    <property type="entry name" value="2Fe-2S iron-sulphur cluster binding domain, sarcosine oxidase, alpha subunit, N-terminal domain"/>
    <property type="match status" value="1"/>
</dbReference>
<protein>
    <submittedName>
        <fullName evidence="3">(2Fe-2S)-binding protein</fullName>
    </submittedName>
</protein>
<dbReference type="Proteomes" id="UP000318801">
    <property type="component" value="Unassembled WGS sequence"/>
</dbReference>
<feature type="domain" description="2Fe-2S ferredoxin-type" evidence="2">
    <location>
        <begin position="13"/>
        <end position="95"/>
    </location>
</feature>
<sequence>MAPTKTRRIDSADTLTFTFEGETITAQAGDSVAAALTAAGITDFRASVVSGSPRGVYCMMGACFDCLVDVDGQPNRQACMTEVTEGLVVKRQKGSAELEL</sequence>
<evidence type="ECO:0000256" key="1">
    <source>
        <dbReference type="ARBA" id="ARBA00023002"/>
    </source>
</evidence>
<reference evidence="3 4" key="1">
    <citation type="submission" date="2019-06" db="EMBL/GenBank/DDBJ databases">
        <authorList>
            <person name="Li M."/>
        </authorList>
    </citation>
    <scope>NUCLEOTIDE SEQUENCE [LARGE SCALE GENOMIC DNA]</scope>
    <source>
        <strain evidence="3 4">BGMRC2036</strain>
    </source>
</reference>
<evidence type="ECO:0000259" key="2">
    <source>
        <dbReference type="PROSITE" id="PS51085"/>
    </source>
</evidence>
<dbReference type="SUPFAM" id="SSF54292">
    <property type="entry name" value="2Fe-2S ferredoxin-like"/>
    <property type="match status" value="1"/>
</dbReference>
<dbReference type="InterPro" id="IPR042204">
    <property type="entry name" value="2Fe-2S-bd_N"/>
</dbReference>
<evidence type="ECO:0000313" key="4">
    <source>
        <dbReference type="Proteomes" id="UP000318801"/>
    </source>
</evidence>
<dbReference type="InterPro" id="IPR001041">
    <property type="entry name" value="2Fe-2S_ferredoxin-type"/>
</dbReference>
<dbReference type="PROSITE" id="PS51085">
    <property type="entry name" value="2FE2S_FER_2"/>
    <property type="match status" value="1"/>
</dbReference>
<dbReference type="AlphaFoldDB" id="A0A506UD33"/>
<name>A0A506UD33_9HYPH</name>
<dbReference type="RefSeq" id="WP_141148913.1">
    <property type="nucleotide sequence ID" value="NZ_VHLG01000004.1"/>
</dbReference>
<dbReference type="InterPro" id="IPR036010">
    <property type="entry name" value="2Fe-2S_ferredoxin-like_sf"/>
</dbReference>
<dbReference type="Pfam" id="PF13510">
    <property type="entry name" value="Fer2_4"/>
    <property type="match status" value="1"/>
</dbReference>
<comment type="caution">
    <text evidence="3">The sequence shown here is derived from an EMBL/GenBank/DDBJ whole genome shotgun (WGS) entry which is preliminary data.</text>
</comment>
<gene>
    <name evidence="3" type="ORF">FJU08_10325</name>
</gene>
<accession>A0A506UD33</accession>
<dbReference type="GO" id="GO:0051536">
    <property type="term" value="F:iron-sulfur cluster binding"/>
    <property type="evidence" value="ECO:0007669"/>
    <property type="project" value="InterPro"/>
</dbReference>
<evidence type="ECO:0000313" key="3">
    <source>
        <dbReference type="EMBL" id="TPW31041.1"/>
    </source>
</evidence>
<proteinExistence type="predicted"/>
<dbReference type="EMBL" id="VHLG01000004">
    <property type="protein sequence ID" value="TPW31041.1"/>
    <property type="molecule type" value="Genomic_DNA"/>
</dbReference>